<organism evidence="3 4">
    <name type="scientific">Piloderma croceum (strain F 1598)</name>
    <dbReference type="NCBI Taxonomy" id="765440"/>
    <lineage>
        <taxon>Eukaryota</taxon>
        <taxon>Fungi</taxon>
        <taxon>Dikarya</taxon>
        <taxon>Basidiomycota</taxon>
        <taxon>Agaricomycotina</taxon>
        <taxon>Agaricomycetes</taxon>
        <taxon>Agaricomycetidae</taxon>
        <taxon>Atheliales</taxon>
        <taxon>Atheliaceae</taxon>
        <taxon>Piloderma</taxon>
    </lineage>
</organism>
<dbReference type="PANTHER" id="PTHR24096:SF422">
    <property type="entry name" value="BCDNA.GH02901"/>
    <property type="match status" value="1"/>
</dbReference>
<dbReference type="InterPro" id="IPR025110">
    <property type="entry name" value="AMP-bd_C"/>
</dbReference>
<dbReference type="SUPFAM" id="SSF56801">
    <property type="entry name" value="Acetyl-CoA synthetase-like"/>
    <property type="match status" value="1"/>
</dbReference>
<dbReference type="InterPro" id="IPR000873">
    <property type="entry name" value="AMP-dep_synth/lig_dom"/>
</dbReference>
<dbReference type="Gene3D" id="3.30.300.30">
    <property type="match status" value="1"/>
</dbReference>
<reference evidence="4" key="2">
    <citation type="submission" date="2015-01" db="EMBL/GenBank/DDBJ databases">
        <title>Evolutionary Origins and Diversification of the Mycorrhizal Mutualists.</title>
        <authorList>
            <consortium name="DOE Joint Genome Institute"/>
            <consortium name="Mycorrhizal Genomics Consortium"/>
            <person name="Kohler A."/>
            <person name="Kuo A."/>
            <person name="Nagy L.G."/>
            <person name="Floudas D."/>
            <person name="Copeland A."/>
            <person name="Barry K.W."/>
            <person name="Cichocki N."/>
            <person name="Veneault-Fourrey C."/>
            <person name="LaButti K."/>
            <person name="Lindquist E.A."/>
            <person name="Lipzen A."/>
            <person name="Lundell T."/>
            <person name="Morin E."/>
            <person name="Murat C."/>
            <person name="Riley R."/>
            <person name="Ohm R."/>
            <person name="Sun H."/>
            <person name="Tunlid A."/>
            <person name="Henrissat B."/>
            <person name="Grigoriev I.V."/>
            <person name="Hibbett D.S."/>
            <person name="Martin F."/>
        </authorList>
    </citation>
    <scope>NUCLEOTIDE SEQUENCE [LARGE SCALE GENOMIC DNA]</scope>
    <source>
        <strain evidence="4">F 1598</strain>
    </source>
</reference>
<keyword evidence="4" id="KW-1185">Reference proteome</keyword>
<dbReference type="InterPro" id="IPR042099">
    <property type="entry name" value="ANL_N_sf"/>
</dbReference>
<accession>A0A0C3BR97</accession>
<evidence type="ECO:0000313" key="3">
    <source>
        <dbReference type="EMBL" id="KIM79852.1"/>
    </source>
</evidence>
<reference evidence="3 4" key="1">
    <citation type="submission" date="2014-04" db="EMBL/GenBank/DDBJ databases">
        <authorList>
            <consortium name="DOE Joint Genome Institute"/>
            <person name="Kuo A."/>
            <person name="Tarkka M."/>
            <person name="Buscot F."/>
            <person name="Kohler A."/>
            <person name="Nagy L.G."/>
            <person name="Floudas D."/>
            <person name="Copeland A."/>
            <person name="Barry K.W."/>
            <person name="Cichocki N."/>
            <person name="Veneault-Fourrey C."/>
            <person name="LaButti K."/>
            <person name="Lindquist E.A."/>
            <person name="Lipzen A."/>
            <person name="Lundell T."/>
            <person name="Morin E."/>
            <person name="Murat C."/>
            <person name="Sun H."/>
            <person name="Tunlid A."/>
            <person name="Henrissat B."/>
            <person name="Grigoriev I.V."/>
            <person name="Hibbett D.S."/>
            <person name="Martin F."/>
            <person name="Nordberg H.P."/>
            <person name="Cantor M.N."/>
            <person name="Hua S.X."/>
        </authorList>
    </citation>
    <scope>NUCLEOTIDE SEQUENCE [LARGE SCALE GENOMIC DNA]</scope>
    <source>
        <strain evidence="3 4">F 1598</strain>
    </source>
</reference>
<evidence type="ECO:0000259" key="1">
    <source>
        <dbReference type="Pfam" id="PF00501"/>
    </source>
</evidence>
<protein>
    <recommendedName>
        <fullName evidence="5">AMP-dependent synthetase/ligase domain-containing protein</fullName>
    </recommendedName>
</protein>
<dbReference type="InterPro" id="IPR045851">
    <property type="entry name" value="AMP-bd_C_sf"/>
</dbReference>
<dbReference type="OrthoDB" id="6509636at2759"/>
<dbReference type="Pfam" id="PF13193">
    <property type="entry name" value="AMP-binding_C"/>
    <property type="match status" value="1"/>
</dbReference>
<dbReference type="AlphaFoldDB" id="A0A0C3BR97"/>
<proteinExistence type="predicted"/>
<dbReference type="Gene3D" id="3.40.50.12780">
    <property type="entry name" value="N-terminal domain of ligase-like"/>
    <property type="match status" value="1"/>
</dbReference>
<evidence type="ECO:0008006" key="5">
    <source>
        <dbReference type="Google" id="ProtNLM"/>
    </source>
</evidence>
<dbReference type="PROSITE" id="PS00455">
    <property type="entry name" value="AMP_BINDING"/>
    <property type="match status" value="1"/>
</dbReference>
<dbReference type="PANTHER" id="PTHR24096">
    <property type="entry name" value="LONG-CHAIN-FATTY-ACID--COA LIGASE"/>
    <property type="match status" value="1"/>
</dbReference>
<dbReference type="EMBL" id="KN833007">
    <property type="protein sequence ID" value="KIM79852.1"/>
    <property type="molecule type" value="Genomic_DNA"/>
</dbReference>
<dbReference type="Proteomes" id="UP000054166">
    <property type="component" value="Unassembled WGS sequence"/>
</dbReference>
<feature type="domain" description="AMP-binding enzyme C-terminal" evidence="2">
    <location>
        <begin position="366"/>
        <end position="442"/>
    </location>
</feature>
<name>A0A0C3BR97_PILCF</name>
<dbReference type="InParanoid" id="A0A0C3BR97"/>
<dbReference type="Pfam" id="PF00501">
    <property type="entry name" value="AMP-binding"/>
    <property type="match status" value="1"/>
</dbReference>
<evidence type="ECO:0000313" key="4">
    <source>
        <dbReference type="Proteomes" id="UP000054166"/>
    </source>
</evidence>
<feature type="non-terminal residue" evidence="3">
    <location>
        <position position="1"/>
    </location>
</feature>
<dbReference type="STRING" id="765440.A0A0C3BR97"/>
<sequence length="449" mass="48473">VVSLISPNDIDYGTCVWASHKLGCTIDPSNAGSTVDELTYQLRLSGSTAVIAHPNALVNVLAAANVVGLLTIDDLIEIGIAATIQGSQVQRHHGVTTRPLVAILCFSSGTTGMPKAVVIPHSAVIANILQMSSTAFPLTRVSAGDKALGVIPLSHMYGLLTILHLCPHLRISAVLFEAMPSFDCFLDILEAQRVNHLFLAPPLVNAFLKHPAVQGRNLGYFKTCLVAAAPLDADREEAFRKLCSPNFLLQQGFRMTETGVLIFRLPTGVDPCSGSVGHLLPLTEAKVVDAHGNAVVTGNRGELCVRGPQLFLGYLDNEEATAAAFDHEGFFRTGDQVIMQEDGNIYVVDRLKHIIKHKGFQVSPAELEGHLLCHPFVQDAGVVGRPDEKAGEVPVAFVVLSHVGNQEARCDAVRVKEVIKDHYKWLGDVYFLDVIPKLPSGKVLSRELK</sequence>
<feature type="domain" description="AMP-dependent synthetase/ligase" evidence="1">
    <location>
        <begin position="2"/>
        <end position="315"/>
    </location>
</feature>
<feature type="non-terminal residue" evidence="3">
    <location>
        <position position="449"/>
    </location>
</feature>
<dbReference type="GO" id="GO:0016405">
    <property type="term" value="F:CoA-ligase activity"/>
    <property type="evidence" value="ECO:0007669"/>
    <property type="project" value="TreeGrafter"/>
</dbReference>
<evidence type="ECO:0000259" key="2">
    <source>
        <dbReference type="Pfam" id="PF13193"/>
    </source>
</evidence>
<dbReference type="InterPro" id="IPR020845">
    <property type="entry name" value="AMP-binding_CS"/>
</dbReference>
<gene>
    <name evidence="3" type="ORF">PILCRDRAFT_40917</name>
</gene>
<dbReference type="HOGENOM" id="CLU_000022_59_2_1"/>